<evidence type="ECO:0000256" key="3">
    <source>
        <dbReference type="ARBA" id="ARBA00023293"/>
    </source>
</evidence>
<organism evidence="7 8">
    <name type="scientific">Chlamydomonas eustigma</name>
    <dbReference type="NCBI Taxonomy" id="1157962"/>
    <lineage>
        <taxon>Eukaryota</taxon>
        <taxon>Viridiplantae</taxon>
        <taxon>Chlorophyta</taxon>
        <taxon>core chlorophytes</taxon>
        <taxon>Chlorophyceae</taxon>
        <taxon>CS clade</taxon>
        <taxon>Chlamydomonadales</taxon>
        <taxon>Chlamydomonadaceae</taxon>
        <taxon>Chlamydomonas</taxon>
    </lineage>
</organism>
<feature type="region of interest" description="Disordered" evidence="4">
    <location>
        <begin position="574"/>
        <end position="604"/>
    </location>
</feature>
<keyword evidence="8" id="KW-1185">Reference proteome</keyword>
<evidence type="ECO:0000259" key="6">
    <source>
        <dbReference type="Pfam" id="PF07701"/>
    </source>
</evidence>
<dbReference type="GO" id="GO:0019934">
    <property type="term" value="P:cGMP-mediated signaling"/>
    <property type="evidence" value="ECO:0007669"/>
    <property type="project" value="TreeGrafter"/>
</dbReference>
<name>A0A250XTB3_9CHLO</name>
<dbReference type="PANTHER" id="PTHR45655">
    <property type="entry name" value="GUANYLATE CYCLASE SOLUBLE SUBUNIT BETA-2"/>
    <property type="match status" value="1"/>
</dbReference>
<sequence length="808" mass="88167">MLKNLQARFELCLLVLCLIECLAQIMYPDMEWNYQRLALLSACSFLLSTGSTTSARVGDGKGLMLKGQFFETEMDGAPVLVFMGSPRLTSLEHMRSHGLRLCDIPSHDMARDYLLINDQQRSEEDRIKQLQVCGYVCTKIRCSWVCMILLETKLMPLLSEFLSAMRGLKRKSVLQYFMLYTFLYGMKMDRDRMAKEARWIEKEAIWFEKEKNKAEAACERLKESLNQALSKLAEQDLLEIPDKSPSMHYSRIADIDMATPAGKALQLIDKILSGEKVSKHEAMQAHDAILDAGTELFRPQNFGAKLGMTGMDTDVNQALVNMLDISRRNTGWSDANPEELLEKAEAMRERLHMEREEARVSTRRRSTHNGDSLSGLVGPITQSVVAKKAVLLPKKSFGGSPSLRFQESVLRRHSMAGSSSNEDPRERAAASSSASAVLSRGASRGVSRSGLAALVSTVDLGDPRWRKALQTPDSMVPLLMSTLSIAPAGQTDRIISLPGTMNRRVTIMSSSGSSSAETERSTAAESAITHVERASLGIMGRQNHHEVLPRLRPARNSEETGCSVSMSIPDGSPTAKAFSNSIPTSSFSNSIPTSSLGKQLESQSSNQFNVRQRLSTGLVSSVQAATESSATMSSAFTPWQSAAVSVVPVGGRVSKLMPSPPEYPSRFQRSISHTRSSHISDLNEVRFNRVRMPPVPRFTNCLSPTRASQEREREGGMLLAGRQHSPTRRDTLSRNQAASSIVEVEDQAGNQKKGGGKLAVSSIGVASPAVGSTNSASTSASRLNTPGGALLLMLGVGSGLCRRSNGSA</sequence>
<feature type="domain" description="Haem NO binding associated" evidence="6">
    <location>
        <begin position="58"/>
        <end position="131"/>
    </location>
</feature>
<evidence type="ECO:0000313" key="7">
    <source>
        <dbReference type="EMBL" id="GAX86307.1"/>
    </source>
</evidence>
<evidence type="ECO:0000313" key="8">
    <source>
        <dbReference type="Proteomes" id="UP000232323"/>
    </source>
</evidence>
<dbReference type="InterPro" id="IPR042463">
    <property type="entry name" value="HNOB_dom_associated_sf"/>
</dbReference>
<comment type="caution">
    <text evidence="7">The sequence shown here is derived from an EMBL/GenBank/DDBJ whole genome shotgun (WGS) entry which is preliminary data.</text>
</comment>
<dbReference type="GO" id="GO:0004383">
    <property type="term" value="F:guanylate cyclase activity"/>
    <property type="evidence" value="ECO:0007669"/>
    <property type="project" value="UniProtKB-EC"/>
</dbReference>
<dbReference type="STRING" id="1157962.A0A250XTB3"/>
<feature type="signal peptide" evidence="5">
    <location>
        <begin position="1"/>
        <end position="23"/>
    </location>
</feature>
<feature type="compositionally biased region" description="Low complexity" evidence="4">
    <location>
        <begin position="578"/>
        <end position="595"/>
    </location>
</feature>
<dbReference type="EMBL" id="BEGY01000266">
    <property type="protein sequence ID" value="GAX86307.1"/>
    <property type="molecule type" value="Genomic_DNA"/>
</dbReference>
<gene>
    <name evidence="7" type="ORF">CEUSTIGMA_g13719.t1</name>
</gene>
<dbReference type="AlphaFoldDB" id="A0A250XTB3"/>
<dbReference type="Pfam" id="PF07701">
    <property type="entry name" value="HNOBA"/>
    <property type="match status" value="1"/>
</dbReference>
<protein>
    <recommendedName>
        <fullName evidence="1">guanylate cyclase</fullName>
        <ecNumber evidence="1">4.6.1.2</ecNumber>
    </recommendedName>
</protein>
<reference evidence="7 8" key="1">
    <citation type="submission" date="2017-08" db="EMBL/GenBank/DDBJ databases">
        <title>Acidophilic green algal genome provides insights into adaptation to an acidic environment.</title>
        <authorList>
            <person name="Hirooka S."/>
            <person name="Hirose Y."/>
            <person name="Kanesaki Y."/>
            <person name="Higuchi S."/>
            <person name="Fujiwara T."/>
            <person name="Onuma R."/>
            <person name="Era A."/>
            <person name="Ohbayashi R."/>
            <person name="Uzuka A."/>
            <person name="Nozaki H."/>
            <person name="Yoshikawa H."/>
            <person name="Miyagishima S.Y."/>
        </authorList>
    </citation>
    <scope>NUCLEOTIDE SEQUENCE [LARGE SCALE GENOMIC DNA]</scope>
    <source>
        <strain evidence="7 8">NIES-2499</strain>
    </source>
</reference>
<feature type="compositionally biased region" description="Low complexity" evidence="4">
    <location>
        <begin position="429"/>
        <end position="442"/>
    </location>
</feature>
<keyword evidence="2" id="KW-0547">Nucleotide-binding</keyword>
<keyword evidence="5" id="KW-0732">Signal</keyword>
<feature type="region of interest" description="Disordered" evidence="4">
    <location>
        <begin position="352"/>
        <end position="375"/>
    </location>
</feature>
<dbReference type="GO" id="GO:0000166">
    <property type="term" value="F:nucleotide binding"/>
    <property type="evidence" value="ECO:0007669"/>
    <property type="project" value="UniProtKB-KW"/>
</dbReference>
<evidence type="ECO:0000256" key="5">
    <source>
        <dbReference type="SAM" id="SignalP"/>
    </source>
</evidence>
<evidence type="ECO:0000256" key="2">
    <source>
        <dbReference type="ARBA" id="ARBA00022741"/>
    </source>
</evidence>
<accession>A0A250XTB3</accession>
<feature type="region of interest" description="Disordered" evidence="4">
    <location>
        <begin position="413"/>
        <end position="442"/>
    </location>
</feature>
<keyword evidence="3" id="KW-0141">cGMP biosynthesis</keyword>
<dbReference type="Gene3D" id="3.30.450.260">
    <property type="entry name" value="Haem NO binding associated domain"/>
    <property type="match status" value="1"/>
</dbReference>
<dbReference type="InterPro" id="IPR011645">
    <property type="entry name" value="HNOB_dom_associated"/>
</dbReference>
<dbReference type="PANTHER" id="PTHR45655:SF13">
    <property type="entry name" value="SOLUBLE GUANYLATE CYCLASE GCY-32-RELATED"/>
    <property type="match status" value="1"/>
</dbReference>
<proteinExistence type="predicted"/>
<dbReference type="GO" id="GO:0070482">
    <property type="term" value="P:response to oxygen levels"/>
    <property type="evidence" value="ECO:0007669"/>
    <property type="project" value="TreeGrafter"/>
</dbReference>
<dbReference type="EC" id="4.6.1.2" evidence="1"/>
<dbReference type="Proteomes" id="UP000232323">
    <property type="component" value="Unassembled WGS sequence"/>
</dbReference>
<evidence type="ECO:0000256" key="4">
    <source>
        <dbReference type="SAM" id="MobiDB-lite"/>
    </source>
</evidence>
<dbReference type="GO" id="GO:0008074">
    <property type="term" value="C:guanylate cyclase complex, soluble"/>
    <property type="evidence" value="ECO:0007669"/>
    <property type="project" value="TreeGrafter"/>
</dbReference>
<feature type="chain" id="PRO_5012083685" description="guanylate cyclase" evidence="5">
    <location>
        <begin position="24"/>
        <end position="808"/>
    </location>
</feature>
<evidence type="ECO:0000256" key="1">
    <source>
        <dbReference type="ARBA" id="ARBA00012202"/>
    </source>
</evidence>